<keyword evidence="2" id="KW-0539">Nucleus</keyword>
<reference evidence="5 6" key="1">
    <citation type="journal article" date="2014" name="Nat. Genet.">
        <title>Genome sequence of the hot pepper provides insights into the evolution of pungency in Capsicum species.</title>
        <authorList>
            <person name="Kim S."/>
            <person name="Park M."/>
            <person name="Yeom S.I."/>
            <person name="Kim Y.M."/>
            <person name="Lee J.M."/>
            <person name="Lee H.A."/>
            <person name="Seo E."/>
            <person name="Choi J."/>
            <person name="Cheong K."/>
            <person name="Kim K.T."/>
            <person name="Jung K."/>
            <person name="Lee G.W."/>
            <person name="Oh S.K."/>
            <person name="Bae C."/>
            <person name="Kim S.B."/>
            <person name="Lee H.Y."/>
            <person name="Kim S.Y."/>
            <person name="Kim M.S."/>
            <person name="Kang B.C."/>
            <person name="Jo Y.D."/>
            <person name="Yang H.B."/>
            <person name="Jeong H.J."/>
            <person name="Kang W.H."/>
            <person name="Kwon J.K."/>
            <person name="Shin C."/>
            <person name="Lim J.Y."/>
            <person name="Park J.H."/>
            <person name="Huh J.H."/>
            <person name="Kim J.S."/>
            <person name="Kim B.D."/>
            <person name="Cohen O."/>
            <person name="Paran I."/>
            <person name="Suh M.C."/>
            <person name="Lee S.B."/>
            <person name="Kim Y.K."/>
            <person name="Shin Y."/>
            <person name="Noh S.J."/>
            <person name="Park J."/>
            <person name="Seo Y.S."/>
            <person name="Kwon S.Y."/>
            <person name="Kim H.A."/>
            <person name="Park J.M."/>
            <person name="Kim H.J."/>
            <person name="Choi S.B."/>
            <person name="Bosland P.W."/>
            <person name="Reeves G."/>
            <person name="Jo S.H."/>
            <person name="Lee B.W."/>
            <person name="Cho H.T."/>
            <person name="Choi H.S."/>
            <person name="Lee M.S."/>
            <person name="Yu Y."/>
            <person name="Do Choi Y."/>
            <person name="Park B.S."/>
            <person name="van Deynze A."/>
            <person name="Ashrafi H."/>
            <person name="Hill T."/>
            <person name="Kim W.T."/>
            <person name="Pai H.S."/>
            <person name="Ahn H.K."/>
            <person name="Yeam I."/>
            <person name="Giovannoni J.J."/>
            <person name="Rose J.K."/>
            <person name="Sorensen I."/>
            <person name="Lee S.J."/>
            <person name="Kim R.W."/>
            <person name="Choi I.Y."/>
            <person name="Choi B.S."/>
            <person name="Lim J.S."/>
            <person name="Lee Y.H."/>
            <person name="Choi D."/>
        </authorList>
    </citation>
    <scope>NUCLEOTIDE SEQUENCE [LARGE SCALE GENOMIC DNA]</scope>
    <source>
        <strain evidence="6">cv. CM334</strain>
    </source>
</reference>
<evidence type="ECO:0000259" key="4">
    <source>
        <dbReference type="Pfam" id="PF22754"/>
    </source>
</evidence>
<dbReference type="Pfam" id="PF22754">
    <property type="entry name" value="bHLH-TF_ACT-like_plant"/>
    <property type="match status" value="1"/>
</dbReference>
<dbReference type="GO" id="GO:0006355">
    <property type="term" value="P:regulation of DNA-templated transcription"/>
    <property type="evidence" value="ECO:0000318"/>
    <property type="project" value="GO_Central"/>
</dbReference>
<dbReference type="KEGG" id="cann:107852070"/>
<dbReference type="PANTHER" id="PTHR31945:SF27">
    <property type="entry name" value="TRANSCRIPTION FACTOR BHLH35-LIKE PROTEIN"/>
    <property type="match status" value="1"/>
</dbReference>
<evidence type="ECO:0000256" key="3">
    <source>
        <dbReference type="SAM" id="Coils"/>
    </source>
</evidence>
<dbReference type="GO" id="GO:0043565">
    <property type="term" value="F:sequence-specific DNA binding"/>
    <property type="evidence" value="ECO:0000318"/>
    <property type="project" value="GO_Central"/>
</dbReference>
<accession>A0A1U8FA68</accession>
<organism evidence="5 6">
    <name type="scientific">Capsicum annuum</name>
    <name type="common">Capsicum pepper</name>
    <dbReference type="NCBI Taxonomy" id="4072"/>
    <lineage>
        <taxon>Eukaryota</taxon>
        <taxon>Viridiplantae</taxon>
        <taxon>Streptophyta</taxon>
        <taxon>Embryophyta</taxon>
        <taxon>Tracheophyta</taxon>
        <taxon>Spermatophyta</taxon>
        <taxon>Magnoliopsida</taxon>
        <taxon>eudicotyledons</taxon>
        <taxon>Gunneridae</taxon>
        <taxon>Pentapetalae</taxon>
        <taxon>asterids</taxon>
        <taxon>lamiids</taxon>
        <taxon>Solanales</taxon>
        <taxon>Solanaceae</taxon>
        <taxon>Solanoideae</taxon>
        <taxon>Capsiceae</taxon>
        <taxon>Capsicum</taxon>
    </lineage>
</organism>
<comment type="subcellular location">
    <subcellularLocation>
        <location evidence="1">Nucleus</location>
    </subcellularLocation>
</comment>
<proteinExistence type="predicted"/>
<evidence type="ECO:0000256" key="2">
    <source>
        <dbReference type="ARBA" id="ARBA00023242"/>
    </source>
</evidence>
<evidence type="ECO:0000313" key="5">
    <source>
        <dbReference type="EMBL" id="PHT63619.1"/>
    </source>
</evidence>
<dbReference type="InterPro" id="IPR054502">
    <property type="entry name" value="bHLH-TF_ACT-like_plant"/>
</dbReference>
<name>A0A1U8FA68_CAPAN</name>
<feature type="domain" description="Plant bHLH transcription factor ACT-like" evidence="4">
    <location>
        <begin position="64"/>
        <end position="140"/>
    </location>
</feature>
<keyword evidence="6" id="KW-1185">Reference proteome</keyword>
<sequence>MTSRRVQNKMAMSSKLYLLRKLTNSKSVKKNSIIFDAFLYIIKLRLQLQAIQREYQQLLNHVQEVKVEKLVGTRFLVKVTCKTGKDVLVSILEAFEDMKLSVIQARVTSKYFFGMEAIVEVENEVNLDVKVLTKALQMAIHKKNIEKP</sequence>
<dbReference type="GO" id="GO:0003700">
    <property type="term" value="F:DNA-binding transcription factor activity"/>
    <property type="evidence" value="ECO:0000318"/>
    <property type="project" value="GO_Central"/>
</dbReference>
<dbReference type="OrthoDB" id="1057417at2759"/>
<dbReference type="GO" id="GO:0005634">
    <property type="term" value="C:nucleus"/>
    <property type="evidence" value="ECO:0000318"/>
    <property type="project" value="GO_Central"/>
</dbReference>
<dbReference type="OMA" id="EMCLNVQ"/>
<dbReference type="STRING" id="4072.A0A1U8FA68"/>
<dbReference type="SMR" id="A0A1U8FA68"/>
<dbReference type="AlphaFoldDB" id="A0A1U8FA68"/>
<reference evidence="5 6" key="2">
    <citation type="journal article" date="2017" name="Genome Biol.">
        <title>New reference genome sequences of hot pepper reveal the massive evolution of plant disease-resistance genes by retroduplication.</title>
        <authorList>
            <person name="Kim S."/>
            <person name="Park J."/>
            <person name="Yeom S.I."/>
            <person name="Kim Y.M."/>
            <person name="Seo E."/>
            <person name="Kim K.T."/>
            <person name="Kim M.S."/>
            <person name="Lee J.M."/>
            <person name="Cheong K."/>
            <person name="Shin H.S."/>
            <person name="Kim S.B."/>
            <person name="Han K."/>
            <person name="Lee J."/>
            <person name="Park M."/>
            <person name="Lee H.A."/>
            <person name="Lee H.Y."/>
            <person name="Lee Y."/>
            <person name="Oh S."/>
            <person name="Lee J.H."/>
            <person name="Choi E."/>
            <person name="Choi E."/>
            <person name="Lee S.E."/>
            <person name="Jeon J."/>
            <person name="Kim H."/>
            <person name="Choi G."/>
            <person name="Song H."/>
            <person name="Lee J."/>
            <person name="Lee S.C."/>
            <person name="Kwon J.K."/>
            <person name="Lee H.Y."/>
            <person name="Koo N."/>
            <person name="Hong Y."/>
            <person name="Kim R.W."/>
            <person name="Kang W.H."/>
            <person name="Huh J.H."/>
            <person name="Kang B.C."/>
            <person name="Yang T.J."/>
            <person name="Lee Y.H."/>
            <person name="Bennetzen J.L."/>
            <person name="Choi D."/>
        </authorList>
    </citation>
    <scope>NUCLEOTIDE SEQUENCE [LARGE SCALE GENOMIC DNA]</scope>
    <source>
        <strain evidence="6">cv. CM334</strain>
    </source>
</reference>
<dbReference type="Gramene" id="PHT63619">
    <property type="protein sequence ID" value="PHT63619"/>
    <property type="gene ID" value="T459_32554"/>
</dbReference>
<evidence type="ECO:0000313" key="6">
    <source>
        <dbReference type="Proteomes" id="UP000222542"/>
    </source>
</evidence>
<dbReference type="PANTHER" id="PTHR31945">
    <property type="entry name" value="TRANSCRIPTION FACTOR SCREAM2-RELATED"/>
    <property type="match status" value="1"/>
</dbReference>
<protein>
    <recommendedName>
        <fullName evidence="4">Plant bHLH transcription factor ACT-like domain-containing protein</fullName>
    </recommendedName>
</protein>
<dbReference type="InterPro" id="IPR051358">
    <property type="entry name" value="TF_AMS/ICE1/BHLH6-like"/>
</dbReference>
<evidence type="ECO:0000256" key="1">
    <source>
        <dbReference type="ARBA" id="ARBA00004123"/>
    </source>
</evidence>
<dbReference type="Proteomes" id="UP000222542">
    <property type="component" value="Unassembled WGS sequence"/>
</dbReference>
<dbReference type="EMBL" id="AYRZ02000027">
    <property type="protein sequence ID" value="PHT63619.1"/>
    <property type="molecule type" value="Genomic_DNA"/>
</dbReference>
<gene>
    <name evidence="5" type="ORF">T459_32554</name>
</gene>
<feature type="coiled-coil region" evidence="3">
    <location>
        <begin position="41"/>
        <end position="68"/>
    </location>
</feature>
<keyword evidence="3" id="KW-0175">Coiled coil</keyword>
<comment type="caution">
    <text evidence="5">The sequence shown here is derived from an EMBL/GenBank/DDBJ whole genome shotgun (WGS) entry which is preliminary data.</text>
</comment>